<dbReference type="EMBL" id="MUYT01000001">
    <property type="protein sequence ID" value="OOS22806.1"/>
    <property type="molecule type" value="Genomic_DNA"/>
</dbReference>
<evidence type="ECO:0000256" key="1">
    <source>
        <dbReference type="SAM" id="SignalP"/>
    </source>
</evidence>
<dbReference type="STRING" id="90241.B0682_00935"/>
<dbReference type="OrthoDB" id="965642at2"/>
<dbReference type="Proteomes" id="UP000191094">
    <property type="component" value="Unassembled WGS sequence"/>
</dbReference>
<reference evidence="2 3" key="1">
    <citation type="submission" date="2017-02" db="EMBL/GenBank/DDBJ databases">
        <title>Draft genome sequence of Moraxella lincolnii CCUG 9405T type strain.</title>
        <authorList>
            <person name="Salva-Serra F."/>
            <person name="Engstrom-Jakobsson H."/>
            <person name="Thorell K."/>
            <person name="Jaen-Luchoro D."/>
            <person name="Gonzales-Siles L."/>
            <person name="Karlsson R."/>
            <person name="Yazdan S."/>
            <person name="Boulund F."/>
            <person name="Johnning A."/>
            <person name="Engstrand L."/>
            <person name="Kristiansson E."/>
            <person name="Moore E."/>
        </authorList>
    </citation>
    <scope>NUCLEOTIDE SEQUENCE [LARGE SCALE GENOMIC DNA]</scope>
    <source>
        <strain evidence="2 3">CCUG 9405</strain>
    </source>
</reference>
<feature type="chain" id="PRO_5011961617" evidence="1">
    <location>
        <begin position="22"/>
        <end position="145"/>
    </location>
</feature>
<protein>
    <submittedName>
        <fullName evidence="2">Uncharacterized protein</fullName>
    </submittedName>
</protein>
<dbReference type="Gene3D" id="3.30.300.250">
    <property type="match status" value="1"/>
</dbReference>
<accession>A0A1T0CKB8</accession>
<feature type="signal peptide" evidence="1">
    <location>
        <begin position="1"/>
        <end position="21"/>
    </location>
</feature>
<dbReference type="AlphaFoldDB" id="A0A1T0CKB8"/>
<evidence type="ECO:0000313" key="3">
    <source>
        <dbReference type="Proteomes" id="UP000191094"/>
    </source>
</evidence>
<evidence type="ECO:0000313" key="2">
    <source>
        <dbReference type="EMBL" id="OOS22806.1"/>
    </source>
</evidence>
<dbReference type="RefSeq" id="WP_078306221.1">
    <property type="nucleotide sequence ID" value="NZ_MUYT01000001.1"/>
</dbReference>
<name>A0A1T0CKB8_9GAMM</name>
<keyword evidence="1" id="KW-0732">Signal</keyword>
<organism evidence="2 3">
    <name type="scientific">Lwoffella lincolnii</name>
    <dbReference type="NCBI Taxonomy" id="90241"/>
    <lineage>
        <taxon>Bacteria</taxon>
        <taxon>Pseudomonadati</taxon>
        <taxon>Pseudomonadota</taxon>
        <taxon>Gammaproteobacteria</taxon>
        <taxon>Moraxellales</taxon>
        <taxon>Moraxellaceae</taxon>
        <taxon>Lwoffella</taxon>
    </lineage>
</organism>
<gene>
    <name evidence="2" type="ORF">B0682_00935</name>
</gene>
<comment type="caution">
    <text evidence="2">The sequence shown here is derived from an EMBL/GenBank/DDBJ whole genome shotgun (WGS) entry which is preliminary data.</text>
</comment>
<proteinExistence type="predicted"/>
<sequence length="145" mass="16808">MKKLIYLIIISFTLINNAAFALDRNGNFESIQERDLFLSKTLQDMAKQMNAQAPIMMDESTKFIGALALNKTLNFMYQLIDIDSRNIEKENIEAFYRDRLEVMNNIACKSEPTQRLMDAGITYVYVYSDMNGRAIARVELKNYHC</sequence>
<keyword evidence="3" id="KW-1185">Reference proteome</keyword>